<feature type="compositionally biased region" description="Basic and acidic residues" evidence="1">
    <location>
        <begin position="74"/>
        <end position="84"/>
    </location>
</feature>
<protein>
    <submittedName>
        <fullName evidence="2">Uncharacterized protein</fullName>
    </submittedName>
</protein>
<comment type="caution">
    <text evidence="2">The sequence shown here is derived from an EMBL/GenBank/DDBJ whole genome shotgun (WGS) entry which is preliminary data.</text>
</comment>
<sequence length="154" mass="17108">MQIKQKQVYRMVTLNKREFTMHEIYTAFGFIRVPAPEGPRARREAEEKFYAEACAPGIMRRAFAALRRGLISLKRDSEQRRESTSRNQAQAKGKKEVVIACAGNSDGASAISGHHHERLPTKNITVQCRVPASSETSCSNSRCAGIEVSMTPAP</sequence>
<name>A0AAJ2EV36_9HYPH</name>
<dbReference type="EMBL" id="JAVIZC010000003">
    <property type="protein sequence ID" value="MDR6104288.1"/>
    <property type="molecule type" value="Genomic_DNA"/>
</dbReference>
<evidence type="ECO:0000313" key="3">
    <source>
        <dbReference type="Proteomes" id="UP001255601"/>
    </source>
</evidence>
<feature type="region of interest" description="Disordered" evidence="1">
    <location>
        <begin position="74"/>
        <end position="96"/>
    </location>
</feature>
<gene>
    <name evidence="2" type="ORF">QE369_004485</name>
</gene>
<organism evidence="2 3">
    <name type="scientific">Agrobacterium larrymoorei</name>
    <dbReference type="NCBI Taxonomy" id="160699"/>
    <lineage>
        <taxon>Bacteria</taxon>
        <taxon>Pseudomonadati</taxon>
        <taxon>Pseudomonadota</taxon>
        <taxon>Alphaproteobacteria</taxon>
        <taxon>Hyphomicrobiales</taxon>
        <taxon>Rhizobiaceae</taxon>
        <taxon>Rhizobium/Agrobacterium group</taxon>
        <taxon>Agrobacterium</taxon>
    </lineage>
</organism>
<proteinExistence type="predicted"/>
<dbReference type="Proteomes" id="UP001255601">
    <property type="component" value="Unassembled WGS sequence"/>
</dbReference>
<accession>A0AAJ2EV36</accession>
<evidence type="ECO:0000256" key="1">
    <source>
        <dbReference type="SAM" id="MobiDB-lite"/>
    </source>
</evidence>
<evidence type="ECO:0000313" key="2">
    <source>
        <dbReference type="EMBL" id="MDR6104288.1"/>
    </source>
</evidence>
<dbReference type="AlphaFoldDB" id="A0AAJ2EV36"/>
<reference evidence="2" key="1">
    <citation type="submission" date="2023-08" db="EMBL/GenBank/DDBJ databases">
        <title>Functional and genomic diversity of the sorghum phyllosphere microbiome.</title>
        <authorList>
            <person name="Shade A."/>
        </authorList>
    </citation>
    <scope>NUCLEOTIDE SEQUENCE</scope>
    <source>
        <strain evidence="2">SORGH_AS_0974</strain>
    </source>
</reference>